<dbReference type="InterPro" id="IPR050671">
    <property type="entry name" value="CD300_family_receptors"/>
</dbReference>
<dbReference type="PANTHER" id="PTHR11860:SF87">
    <property type="entry name" value="CMRF35-LIKE MOLECULE 8"/>
    <property type="match status" value="1"/>
</dbReference>
<dbReference type="InterPro" id="IPR013783">
    <property type="entry name" value="Ig-like_fold"/>
</dbReference>
<organism evidence="8 9">
    <name type="scientific">Pangasianodon hypophthalmus</name>
    <name type="common">Striped catfish</name>
    <name type="synonym">Helicophagus hypophthalmus</name>
    <dbReference type="NCBI Taxonomy" id="310915"/>
    <lineage>
        <taxon>Eukaryota</taxon>
        <taxon>Metazoa</taxon>
        <taxon>Chordata</taxon>
        <taxon>Craniata</taxon>
        <taxon>Vertebrata</taxon>
        <taxon>Euteleostomi</taxon>
        <taxon>Actinopterygii</taxon>
        <taxon>Neopterygii</taxon>
        <taxon>Teleostei</taxon>
        <taxon>Ostariophysi</taxon>
        <taxon>Siluriformes</taxon>
        <taxon>Pangasiidae</taxon>
        <taxon>Pangasianodon</taxon>
    </lineage>
</organism>
<dbReference type="EMBL" id="VFJC01000022">
    <property type="protein sequence ID" value="KAB5535839.1"/>
    <property type="molecule type" value="Genomic_DNA"/>
</dbReference>
<comment type="caution">
    <text evidence="8">The sequence shown here is derived from an EMBL/GenBank/DDBJ whole genome shotgun (WGS) entry which is preliminary data.</text>
</comment>
<evidence type="ECO:0000256" key="3">
    <source>
        <dbReference type="ARBA" id="ARBA00023136"/>
    </source>
</evidence>
<keyword evidence="6" id="KW-0732">Signal</keyword>
<evidence type="ECO:0000256" key="5">
    <source>
        <dbReference type="SAM" id="Phobius"/>
    </source>
</evidence>
<feature type="signal peptide" evidence="6">
    <location>
        <begin position="1"/>
        <end position="18"/>
    </location>
</feature>
<dbReference type="Pfam" id="PF07686">
    <property type="entry name" value="V-set"/>
    <property type="match status" value="2"/>
</dbReference>
<reference evidence="8 9" key="1">
    <citation type="submission" date="2019-06" db="EMBL/GenBank/DDBJ databases">
        <title>A chromosome-scale genome assembly of the striped catfish, Pangasianodon hypophthalmus.</title>
        <authorList>
            <person name="Wen M."/>
            <person name="Zahm M."/>
            <person name="Roques C."/>
            <person name="Cabau C."/>
            <person name="Klopp C."/>
            <person name="Donnadieu C."/>
            <person name="Jouanno E."/>
            <person name="Avarre J.-C."/>
            <person name="Campet M."/>
            <person name="Ha T.T.T."/>
            <person name="Dugue R."/>
            <person name="Lampietro C."/>
            <person name="Louis A."/>
            <person name="Herpin A."/>
            <person name="Echchiki A."/>
            <person name="Berthelot C."/>
            <person name="Parey E."/>
            <person name="Roest-Crollius H."/>
            <person name="Braasch I."/>
            <person name="Postlethwait J."/>
            <person name="Bobe J."/>
            <person name="Montfort J."/>
            <person name="Bouchez O."/>
            <person name="Begum T."/>
            <person name="Schartl M."/>
            <person name="Guiguen Y."/>
        </authorList>
    </citation>
    <scope>NUCLEOTIDE SEQUENCE [LARGE SCALE GENOMIC DNA]</scope>
    <source>
        <strain evidence="8 9">Indonesia</strain>
        <tissue evidence="8">Blood</tissue>
    </source>
</reference>
<dbReference type="PANTHER" id="PTHR11860">
    <property type="entry name" value="POLYMERIC-IMMUNOGLOBULIN RECEPTOR"/>
    <property type="match status" value="1"/>
</dbReference>
<evidence type="ECO:0000313" key="8">
    <source>
        <dbReference type="EMBL" id="KAB5535839.1"/>
    </source>
</evidence>
<dbReference type="InterPro" id="IPR003599">
    <property type="entry name" value="Ig_sub"/>
</dbReference>
<dbReference type="AlphaFoldDB" id="A0A5N5KZC4"/>
<evidence type="ECO:0000256" key="6">
    <source>
        <dbReference type="SAM" id="SignalP"/>
    </source>
</evidence>
<keyword evidence="3 5" id="KW-0472">Membrane</keyword>
<dbReference type="SMART" id="SM00409">
    <property type="entry name" value="IG"/>
    <property type="match status" value="2"/>
</dbReference>
<dbReference type="CDD" id="cd05716">
    <property type="entry name" value="IgV_pIgR_like"/>
    <property type="match status" value="1"/>
</dbReference>
<dbReference type="InterPro" id="IPR007110">
    <property type="entry name" value="Ig-like_dom"/>
</dbReference>
<evidence type="ECO:0000313" key="9">
    <source>
        <dbReference type="Proteomes" id="UP000327468"/>
    </source>
</evidence>
<feature type="domain" description="Ig-like" evidence="7">
    <location>
        <begin position="118"/>
        <end position="213"/>
    </location>
</feature>
<evidence type="ECO:0000256" key="2">
    <source>
        <dbReference type="ARBA" id="ARBA00022692"/>
    </source>
</evidence>
<dbReference type="InterPro" id="IPR036179">
    <property type="entry name" value="Ig-like_dom_sf"/>
</dbReference>
<evidence type="ECO:0000256" key="1">
    <source>
        <dbReference type="ARBA" id="ARBA00004370"/>
    </source>
</evidence>
<dbReference type="SUPFAM" id="SSF48726">
    <property type="entry name" value="Immunoglobulin"/>
    <property type="match status" value="2"/>
</dbReference>
<dbReference type="PROSITE" id="PS50835">
    <property type="entry name" value="IG_LIKE"/>
    <property type="match status" value="1"/>
</dbReference>
<dbReference type="Gene3D" id="2.60.40.10">
    <property type="entry name" value="Immunoglobulins"/>
    <property type="match status" value="2"/>
</dbReference>
<accession>A0A5N5KZC4</accession>
<feature type="region of interest" description="Disordered" evidence="4">
    <location>
        <begin position="271"/>
        <end position="293"/>
    </location>
</feature>
<dbReference type="GO" id="GO:0004888">
    <property type="term" value="F:transmembrane signaling receptor activity"/>
    <property type="evidence" value="ECO:0007669"/>
    <property type="project" value="TreeGrafter"/>
</dbReference>
<dbReference type="InterPro" id="IPR013106">
    <property type="entry name" value="Ig_V-set"/>
</dbReference>
<sequence length="358" mass="40156">MCCFFIFILFISCAVCQASRQFSIKTGESVTIPCRYDRKYIQHKKYWCYGGTFNFCTIQAYANNTKGKVTVTDYPAESLFTVTVNNLQTGNTGWYWCAVEISGPDVGEYLYITVKSDPDLSVMESRVRGEEGGNITVQCFYSAAYQNTQKQWCRFKDGRCNSVGRTATSQNSAVNISDDGRRSFSVQMSGLKKSDAGWYWCSAGDLQVPVHISVNNSTVFLNVTTNTDQQKDNSVHEMMSLWLLVAVGLGLLLILVSIVTYMFRKTCKKENQTRTRKKSNDAAAHTPSSAVDHEGDVTYSSVFYATKNQTQSLRVKDDEVTYSKMNSPPVRDDEVTCGNVHSLGDRDNEVTYSTVVRD</sequence>
<evidence type="ECO:0000259" key="7">
    <source>
        <dbReference type="PROSITE" id="PS50835"/>
    </source>
</evidence>
<keyword evidence="5" id="KW-1133">Transmembrane helix</keyword>
<feature type="transmembrane region" description="Helical" evidence="5">
    <location>
        <begin position="239"/>
        <end position="263"/>
    </location>
</feature>
<keyword evidence="2 5" id="KW-0812">Transmembrane</keyword>
<comment type="subcellular location">
    <subcellularLocation>
        <location evidence="1">Membrane</location>
    </subcellularLocation>
</comment>
<dbReference type="Proteomes" id="UP000327468">
    <property type="component" value="Chromosome 21"/>
</dbReference>
<keyword evidence="9" id="KW-1185">Reference proteome</keyword>
<name>A0A5N5KZC4_PANHP</name>
<evidence type="ECO:0000256" key="4">
    <source>
        <dbReference type="SAM" id="MobiDB-lite"/>
    </source>
</evidence>
<gene>
    <name evidence="8" type="ORF">PHYPO_G00122540</name>
</gene>
<feature type="chain" id="PRO_5024359887" description="Ig-like domain-containing protein" evidence="6">
    <location>
        <begin position="19"/>
        <end position="358"/>
    </location>
</feature>
<proteinExistence type="predicted"/>
<protein>
    <recommendedName>
        <fullName evidence="7">Ig-like domain-containing protein</fullName>
    </recommendedName>
</protein>
<dbReference type="GO" id="GO:0005886">
    <property type="term" value="C:plasma membrane"/>
    <property type="evidence" value="ECO:0007669"/>
    <property type="project" value="TreeGrafter"/>
</dbReference>